<dbReference type="CDD" id="cd02440">
    <property type="entry name" value="AdoMet_MTases"/>
    <property type="match status" value="1"/>
</dbReference>
<dbReference type="PANTHER" id="PTHR43464">
    <property type="entry name" value="METHYLTRANSFERASE"/>
    <property type="match status" value="1"/>
</dbReference>
<evidence type="ECO:0000313" key="5">
    <source>
        <dbReference type="EMBL" id="NYH96005.1"/>
    </source>
</evidence>
<comment type="caution">
    <text evidence="5">The sequence shown here is derived from an EMBL/GenBank/DDBJ whole genome shotgun (WGS) entry which is preliminary data.</text>
</comment>
<dbReference type="RefSeq" id="WP_179407860.1">
    <property type="nucleotide sequence ID" value="NZ_BMGF01000004.1"/>
</dbReference>
<reference evidence="5 6" key="1">
    <citation type="submission" date="2020-07" db="EMBL/GenBank/DDBJ databases">
        <title>Genomic Encyclopedia of Type Strains, Phase IV (KMG-IV): sequencing the most valuable type-strain genomes for metagenomic binning, comparative biology and taxonomic classification.</title>
        <authorList>
            <person name="Goeker M."/>
        </authorList>
    </citation>
    <scope>NUCLEOTIDE SEQUENCE [LARGE SCALE GENOMIC DNA]</scope>
    <source>
        <strain evidence="5 6">DSM 29043</strain>
    </source>
</reference>
<dbReference type="Proteomes" id="UP000522081">
    <property type="component" value="Unassembled WGS sequence"/>
</dbReference>
<dbReference type="EMBL" id="JACBZF010000004">
    <property type="protein sequence ID" value="NYH96005.1"/>
    <property type="molecule type" value="Genomic_DNA"/>
</dbReference>
<sequence>MTSIMEIAKKPLAAPAVFDLYQRMVGAPRMLERFVAEWLRPESGDRLLDIGCGTGAMVPYLPDDVELLGIDISEPYIAAAKARYGGKGTFRVADASDQSLDLGEPYDIAFASGVLHHVPSVPARSLIEGALARLKPGGRFVAIDPTLVEGQGWFSRTVVKSDRGDFIRSPAEMASLMDGLDPTFEVVTNMLNIPYAQVVTTIRR</sequence>
<dbReference type="PANTHER" id="PTHR43464:SF19">
    <property type="entry name" value="UBIQUINONE BIOSYNTHESIS O-METHYLTRANSFERASE, MITOCHONDRIAL"/>
    <property type="match status" value="1"/>
</dbReference>
<dbReference type="GO" id="GO:0008168">
    <property type="term" value="F:methyltransferase activity"/>
    <property type="evidence" value="ECO:0007669"/>
    <property type="project" value="UniProtKB-KW"/>
</dbReference>
<dbReference type="Gene3D" id="3.40.50.150">
    <property type="entry name" value="Vaccinia Virus protein VP39"/>
    <property type="match status" value="1"/>
</dbReference>
<dbReference type="InterPro" id="IPR013217">
    <property type="entry name" value="Methyltransf_12"/>
</dbReference>
<proteinExistence type="predicted"/>
<keyword evidence="6" id="KW-1185">Reference proteome</keyword>
<evidence type="ECO:0000256" key="3">
    <source>
        <dbReference type="ARBA" id="ARBA00022691"/>
    </source>
</evidence>
<dbReference type="GO" id="GO:0032259">
    <property type="term" value="P:methylation"/>
    <property type="evidence" value="ECO:0007669"/>
    <property type="project" value="UniProtKB-KW"/>
</dbReference>
<evidence type="ECO:0000256" key="1">
    <source>
        <dbReference type="ARBA" id="ARBA00022603"/>
    </source>
</evidence>
<dbReference type="SUPFAM" id="SSF53335">
    <property type="entry name" value="S-adenosyl-L-methionine-dependent methyltransferases"/>
    <property type="match status" value="1"/>
</dbReference>
<organism evidence="5 6">
    <name type="scientific">Novosphingobium marinum</name>
    <dbReference type="NCBI Taxonomy" id="1514948"/>
    <lineage>
        <taxon>Bacteria</taxon>
        <taxon>Pseudomonadati</taxon>
        <taxon>Pseudomonadota</taxon>
        <taxon>Alphaproteobacteria</taxon>
        <taxon>Sphingomonadales</taxon>
        <taxon>Sphingomonadaceae</taxon>
        <taxon>Novosphingobium</taxon>
    </lineage>
</organism>
<evidence type="ECO:0000256" key="2">
    <source>
        <dbReference type="ARBA" id="ARBA00022679"/>
    </source>
</evidence>
<dbReference type="AlphaFoldDB" id="A0A7Z0BW38"/>
<gene>
    <name evidence="5" type="ORF">FHS75_002337</name>
</gene>
<evidence type="ECO:0000313" key="6">
    <source>
        <dbReference type="Proteomes" id="UP000522081"/>
    </source>
</evidence>
<protein>
    <submittedName>
        <fullName evidence="5">SAM-dependent methyltransferase</fullName>
    </submittedName>
</protein>
<name>A0A7Z0BW38_9SPHN</name>
<keyword evidence="2 5" id="KW-0808">Transferase</keyword>
<accession>A0A7Z0BW38</accession>
<evidence type="ECO:0000259" key="4">
    <source>
        <dbReference type="Pfam" id="PF08242"/>
    </source>
</evidence>
<dbReference type="Pfam" id="PF08242">
    <property type="entry name" value="Methyltransf_12"/>
    <property type="match status" value="1"/>
</dbReference>
<feature type="domain" description="Methyltransferase type 12" evidence="4">
    <location>
        <begin position="48"/>
        <end position="140"/>
    </location>
</feature>
<keyword evidence="1 5" id="KW-0489">Methyltransferase</keyword>
<dbReference type="InterPro" id="IPR029063">
    <property type="entry name" value="SAM-dependent_MTases_sf"/>
</dbReference>
<keyword evidence="3" id="KW-0949">S-adenosyl-L-methionine</keyword>